<sequence>MVGTDEREAKKHLKRLPAARKYAGVRAHLKTYRQIVTYSTLSEILSFLCIRPESPSIGTHKLFFEVRLGLRIADCIITIQGGACPLCYIIELKTCLGNSIPLTDTVRKSQRVEGLSQLTDSVRYLTQAVPPGREVWAVVPVLIFKNQKTLKTVHCETPLRSPATIQTTTARLDTFLARRQDERVREMLSKVSQATHMVRSRAVLDTAPGLRAIRAQTIPRRSKARRSQSASPKTVT</sequence>
<evidence type="ECO:0000313" key="2">
    <source>
        <dbReference type="EMBL" id="QDQ69228.1"/>
    </source>
</evidence>
<dbReference type="GeneID" id="80540360"/>
<accession>A0A5B8G8X2</accession>
<feature type="region of interest" description="Disordered" evidence="1">
    <location>
        <begin position="216"/>
        <end position="236"/>
    </location>
</feature>
<dbReference type="Proteomes" id="UP001147731">
    <property type="component" value="Segment"/>
</dbReference>
<organism evidence="2 3">
    <name type="scientific">Colobine gammaherpesvirus 1</name>
    <dbReference type="NCBI Taxonomy" id="2597325"/>
    <lineage>
        <taxon>Viruses</taxon>
        <taxon>Duplodnaviria</taxon>
        <taxon>Heunggongvirae</taxon>
        <taxon>Peploviricota</taxon>
        <taxon>Herviviricetes</taxon>
        <taxon>Herpesvirales</taxon>
        <taxon>Orthoherpesviridae</taxon>
        <taxon>Gammaherpesvirinae</taxon>
        <taxon>Rhadinovirus</taxon>
        <taxon>Rhadinovirus colobinegamma1</taxon>
    </lineage>
</organism>
<dbReference type="InterPro" id="IPR002580">
    <property type="entry name" value="Herpes_UL24"/>
</dbReference>
<proteinExistence type="predicted"/>
<feature type="compositionally biased region" description="Low complexity" evidence="1">
    <location>
        <begin position="227"/>
        <end position="236"/>
    </location>
</feature>
<dbReference type="EMBL" id="MH932584">
    <property type="protein sequence ID" value="QDQ69228.1"/>
    <property type="molecule type" value="Genomic_DNA"/>
</dbReference>
<evidence type="ECO:0000256" key="1">
    <source>
        <dbReference type="SAM" id="MobiDB-lite"/>
    </source>
</evidence>
<evidence type="ECO:0000313" key="3">
    <source>
        <dbReference type="Proteomes" id="UP001147731"/>
    </source>
</evidence>
<dbReference type="KEGG" id="vg:80540360"/>
<keyword evidence="3" id="KW-1185">Reference proteome</keyword>
<gene>
    <name evidence="2" type="primary">ORF20</name>
</gene>
<dbReference type="Pfam" id="PF01646">
    <property type="entry name" value="Herpes_UL24"/>
    <property type="match status" value="1"/>
</dbReference>
<dbReference type="RefSeq" id="YP_010801648.1">
    <property type="nucleotide sequence ID" value="NC_076967.1"/>
</dbReference>
<name>A0A5B8G8X2_9GAMA</name>
<reference evidence="2" key="1">
    <citation type="journal article" date="2019" name="Emerg. Infect. Dis.">
        <title>Novel Virus Related to Kaposi's Sarcoma-Associated Herpesvirus from Colobus Monkey.</title>
        <authorList>
            <person name="Dhingra A."/>
            <person name="Ganzenmueller T."/>
            <person name="Hage E."/>
            <person name="Suarez N.M."/>
            <person name="Matz-Rensing K."/>
            <person name="Widmer D."/>
            <person name="Pohlmann S."/>
            <person name="Davison A.J."/>
            <person name="Schulz T.F."/>
            <person name="Kaul A."/>
        </authorList>
    </citation>
    <scope>NUCLEOTIDE SEQUENCE</scope>
    <source>
        <strain evidence="2">Hannover</strain>
    </source>
</reference>
<protein>
    <submittedName>
        <fullName evidence="2">Nuclear UL24</fullName>
    </submittedName>
</protein>